<gene>
    <name evidence="1" type="ORF">ACFPIH_45880</name>
</gene>
<sequence>MVIDLLHRWDVQRPTHPVITACPATADDSLAVGARVTRPDTRLTIGW</sequence>
<organism evidence="1 2">
    <name type="scientific">Streptomyces vulcanius</name>
    <dbReference type="NCBI Taxonomy" id="1441876"/>
    <lineage>
        <taxon>Bacteria</taxon>
        <taxon>Bacillati</taxon>
        <taxon>Actinomycetota</taxon>
        <taxon>Actinomycetes</taxon>
        <taxon>Kitasatosporales</taxon>
        <taxon>Streptomycetaceae</taxon>
        <taxon>Streptomyces</taxon>
    </lineage>
</organism>
<comment type="caution">
    <text evidence="1">The sequence shown here is derived from an EMBL/GenBank/DDBJ whole genome shotgun (WGS) entry which is preliminary data.</text>
</comment>
<name>A0ABV9B5V7_9ACTN</name>
<protein>
    <submittedName>
        <fullName evidence="1">Uncharacterized protein</fullName>
    </submittedName>
</protein>
<evidence type="ECO:0000313" key="1">
    <source>
        <dbReference type="EMBL" id="MFC4506701.1"/>
    </source>
</evidence>
<dbReference type="EMBL" id="JBHSFK010000046">
    <property type="protein sequence ID" value="MFC4506701.1"/>
    <property type="molecule type" value="Genomic_DNA"/>
</dbReference>
<accession>A0ABV9B5V7</accession>
<dbReference type="Proteomes" id="UP001595839">
    <property type="component" value="Unassembled WGS sequence"/>
</dbReference>
<keyword evidence="2" id="KW-1185">Reference proteome</keyword>
<proteinExistence type="predicted"/>
<evidence type="ECO:0000313" key="2">
    <source>
        <dbReference type="Proteomes" id="UP001595839"/>
    </source>
</evidence>
<dbReference type="RefSeq" id="WP_381184969.1">
    <property type="nucleotide sequence ID" value="NZ_JBHSFK010000046.1"/>
</dbReference>
<reference evidence="2" key="1">
    <citation type="journal article" date="2019" name="Int. J. Syst. Evol. Microbiol.">
        <title>The Global Catalogue of Microorganisms (GCM) 10K type strain sequencing project: providing services to taxonomists for standard genome sequencing and annotation.</title>
        <authorList>
            <consortium name="The Broad Institute Genomics Platform"/>
            <consortium name="The Broad Institute Genome Sequencing Center for Infectious Disease"/>
            <person name="Wu L."/>
            <person name="Ma J."/>
        </authorList>
    </citation>
    <scope>NUCLEOTIDE SEQUENCE [LARGE SCALE GENOMIC DNA]</scope>
    <source>
        <strain evidence="2">CGMCC 4.7177</strain>
    </source>
</reference>